<reference evidence="1" key="1">
    <citation type="submission" date="2021-05" db="EMBL/GenBank/DDBJ databases">
        <authorList>
            <person name="Pan Q."/>
            <person name="Jouanno E."/>
            <person name="Zahm M."/>
            <person name="Klopp C."/>
            <person name="Cabau C."/>
            <person name="Louis A."/>
            <person name="Berthelot C."/>
            <person name="Parey E."/>
            <person name="Roest Crollius H."/>
            <person name="Montfort J."/>
            <person name="Robinson-Rechavi M."/>
            <person name="Bouchez O."/>
            <person name="Lampietro C."/>
            <person name="Lopez Roques C."/>
            <person name="Donnadieu C."/>
            <person name="Postlethwait J."/>
            <person name="Bobe J."/>
            <person name="Dillon D."/>
            <person name="Chandos A."/>
            <person name="von Hippel F."/>
            <person name="Guiguen Y."/>
        </authorList>
    </citation>
    <scope>NUCLEOTIDE SEQUENCE</scope>
    <source>
        <strain evidence="1">YG-Jan2019</strain>
    </source>
</reference>
<name>A0ACC2GH02_DALPE</name>
<evidence type="ECO:0000313" key="1">
    <source>
        <dbReference type="EMBL" id="KAJ8002768.1"/>
    </source>
</evidence>
<dbReference type="Proteomes" id="UP001157502">
    <property type="component" value="Chromosome 13"/>
</dbReference>
<dbReference type="EMBL" id="CM055740">
    <property type="protein sequence ID" value="KAJ8002768.1"/>
    <property type="molecule type" value="Genomic_DNA"/>
</dbReference>
<proteinExistence type="predicted"/>
<accession>A0ACC2GH02</accession>
<organism evidence="1 2">
    <name type="scientific">Dallia pectoralis</name>
    <name type="common">Alaska blackfish</name>
    <dbReference type="NCBI Taxonomy" id="75939"/>
    <lineage>
        <taxon>Eukaryota</taxon>
        <taxon>Metazoa</taxon>
        <taxon>Chordata</taxon>
        <taxon>Craniata</taxon>
        <taxon>Vertebrata</taxon>
        <taxon>Euteleostomi</taxon>
        <taxon>Actinopterygii</taxon>
        <taxon>Neopterygii</taxon>
        <taxon>Teleostei</taxon>
        <taxon>Protacanthopterygii</taxon>
        <taxon>Esociformes</taxon>
        <taxon>Umbridae</taxon>
        <taxon>Dallia</taxon>
    </lineage>
</organism>
<protein>
    <submittedName>
        <fullName evidence="1">Uncharacterized protein</fullName>
    </submittedName>
</protein>
<comment type="caution">
    <text evidence="1">The sequence shown here is derived from an EMBL/GenBank/DDBJ whole genome shotgun (WGS) entry which is preliminary data.</text>
</comment>
<evidence type="ECO:0000313" key="2">
    <source>
        <dbReference type="Proteomes" id="UP001157502"/>
    </source>
</evidence>
<keyword evidence="2" id="KW-1185">Reference proteome</keyword>
<gene>
    <name evidence="1" type="ORF">DPEC_G00162370</name>
</gene>
<sequence length="174" mass="18811">MHSSKEFVDKSGSRINIVPRISPEYLPRLQGLLLYTAVSLCVGGFPGPETVSRLGTGDFPPGSVTGALWEPVTVREGTVHGDMLWTGNGHTARRHTKKQGRLVVPGAPEEWQHGLVNPQSVALSLREHCGSVDSTGEQRGSIQPDRHPNHGPGHTGRLMVLRSQRRIGYAKAGS</sequence>